<dbReference type="RefSeq" id="WP_109688025.1">
    <property type="nucleotide sequence ID" value="NZ_QGGL01000005.1"/>
</dbReference>
<accession>A0A316DC55</accession>
<organism evidence="3 4">
    <name type="scientific">Tumebacillus permanentifrigoris</name>
    <dbReference type="NCBI Taxonomy" id="378543"/>
    <lineage>
        <taxon>Bacteria</taxon>
        <taxon>Bacillati</taxon>
        <taxon>Bacillota</taxon>
        <taxon>Bacilli</taxon>
        <taxon>Bacillales</taxon>
        <taxon>Alicyclobacillaceae</taxon>
        <taxon>Tumebacillus</taxon>
    </lineage>
</organism>
<dbReference type="SUPFAM" id="SSF109604">
    <property type="entry name" value="HD-domain/PDEase-like"/>
    <property type="match status" value="1"/>
</dbReference>
<dbReference type="Pfam" id="PF21447">
    <property type="entry name" value="Ppx-GppA_III"/>
    <property type="match status" value="1"/>
</dbReference>
<evidence type="ECO:0000259" key="2">
    <source>
        <dbReference type="Pfam" id="PF21447"/>
    </source>
</evidence>
<dbReference type="OrthoDB" id="9814545at2"/>
<comment type="similarity">
    <text evidence="1">Belongs to the GppA/Ppx family.</text>
</comment>
<dbReference type="Gene3D" id="1.10.3210.10">
    <property type="entry name" value="Hypothetical protein af1432"/>
    <property type="match status" value="1"/>
</dbReference>
<dbReference type="InterPro" id="IPR050273">
    <property type="entry name" value="GppA/Ppx_hydrolase"/>
</dbReference>
<dbReference type="AlphaFoldDB" id="A0A316DC55"/>
<keyword evidence="4" id="KW-1185">Reference proteome</keyword>
<proteinExistence type="inferred from homology"/>
<dbReference type="PANTHER" id="PTHR30005">
    <property type="entry name" value="EXOPOLYPHOSPHATASE"/>
    <property type="match status" value="1"/>
</dbReference>
<name>A0A316DC55_9BACL</name>
<dbReference type="GO" id="GO:0006357">
    <property type="term" value="P:regulation of transcription by RNA polymerase II"/>
    <property type="evidence" value="ECO:0007669"/>
    <property type="project" value="TreeGrafter"/>
</dbReference>
<gene>
    <name evidence="3" type="ORF">C7459_105253</name>
</gene>
<sequence>MEANVQRIQEKYSANVLHANHVTQLALRLYDDLLDLTELDNARDRSYLEHAASLHDIGHFVNRKKHHHHSYHLISSDCLLDEWPEKLRLWTAVLALNHRNKKLRLEALNAKHHDRAGSLIALLRMADALDYEHDQSVQIERIEIEWEAQQVHLHVQGLPTAEHTERLQGKFQLACHVWDMQFLLHSVEENRQPILLSSST</sequence>
<protein>
    <submittedName>
        <fullName evidence="3">HD domain-containing protein</fullName>
    </submittedName>
</protein>
<feature type="domain" description="Ppx/GppA phosphatase C-terminal" evidence="2">
    <location>
        <begin position="3"/>
        <end position="156"/>
    </location>
</feature>
<evidence type="ECO:0000313" key="3">
    <source>
        <dbReference type="EMBL" id="PWK14486.1"/>
    </source>
</evidence>
<reference evidence="3 4" key="1">
    <citation type="submission" date="2018-05" db="EMBL/GenBank/DDBJ databases">
        <title>Genomic Encyclopedia of Type Strains, Phase IV (KMG-IV): sequencing the most valuable type-strain genomes for metagenomic binning, comparative biology and taxonomic classification.</title>
        <authorList>
            <person name="Goeker M."/>
        </authorList>
    </citation>
    <scope>NUCLEOTIDE SEQUENCE [LARGE SCALE GENOMIC DNA]</scope>
    <source>
        <strain evidence="3 4">DSM 18773</strain>
    </source>
</reference>
<dbReference type="Proteomes" id="UP000245634">
    <property type="component" value="Unassembled WGS sequence"/>
</dbReference>
<evidence type="ECO:0000256" key="1">
    <source>
        <dbReference type="ARBA" id="ARBA00007125"/>
    </source>
</evidence>
<dbReference type="PANTHER" id="PTHR30005:SF0">
    <property type="entry name" value="RETROGRADE REGULATION PROTEIN 2"/>
    <property type="match status" value="1"/>
</dbReference>
<evidence type="ECO:0000313" key="4">
    <source>
        <dbReference type="Proteomes" id="UP000245634"/>
    </source>
</evidence>
<dbReference type="EMBL" id="QGGL01000005">
    <property type="protein sequence ID" value="PWK14486.1"/>
    <property type="molecule type" value="Genomic_DNA"/>
</dbReference>
<comment type="caution">
    <text evidence="3">The sequence shown here is derived from an EMBL/GenBank/DDBJ whole genome shotgun (WGS) entry which is preliminary data.</text>
</comment>
<dbReference type="InterPro" id="IPR048950">
    <property type="entry name" value="Ppx_GppA_C"/>
</dbReference>